<reference evidence="3 4" key="1">
    <citation type="submission" date="2020-09" db="EMBL/GenBank/DDBJ databases">
        <title>Sphingomonas sp., a new species isolated from pork steak.</title>
        <authorList>
            <person name="Heidler von Heilborn D."/>
        </authorList>
    </citation>
    <scope>NUCLEOTIDE SEQUENCE [LARGE SCALE GENOMIC DNA]</scope>
    <source>
        <strain evidence="4">S8-3T</strain>
    </source>
</reference>
<dbReference type="Gene3D" id="3.40.50.720">
    <property type="entry name" value="NAD(P)-binding Rossmann-like Domain"/>
    <property type="match status" value="1"/>
</dbReference>
<evidence type="ECO:0000256" key="2">
    <source>
        <dbReference type="ARBA" id="ARBA00023002"/>
    </source>
</evidence>
<dbReference type="Proteomes" id="UP000516148">
    <property type="component" value="Chromosome"/>
</dbReference>
<dbReference type="GO" id="GO:0016491">
    <property type="term" value="F:oxidoreductase activity"/>
    <property type="evidence" value="ECO:0007669"/>
    <property type="project" value="UniProtKB-KW"/>
</dbReference>
<dbReference type="PANTHER" id="PTHR43477:SF1">
    <property type="entry name" value="DIHYDROANTICAPSIN 7-DEHYDROGENASE"/>
    <property type="match status" value="1"/>
</dbReference>
<dbReference type="PRINTS" id="PR00081">
    <property type="entry name" value="GDHRDH"/>
</dbReference>
<comment type="similarity">
    <text evidence="1">Belongs to the short-chain dehydrogenases/reductases (SDR) family.</text>
</comment>
<proteinExistence type="inferred from homology"/>
<dbReference type="RefSeq" id="WP_187760851.1">
    <property type="nucleotide sequence ID" value="NZ_CP061038.1"/>
</dbReference>
<keyword evidence="4" id="KW-1185">Reference proteome</keyword>
<dbReference type="PANTHER" id="PTHR43477">
    <property type="entry name" value="DIHYDROANTICAPSIN 7-DEHYDROGENASE"/>
    <property type="match status" value="1"/>
</dbReference>
<dbReference type="InterPro" id="IPR051122">
    <property type="entry name" value="SDR_DHRS6-like"/>
</dbReference>
<dbReference type="EMBL" id="CP061038">
    <property type="protein sequence ID" value="QNQ08523.1"/>
    <property type="molecule type" value="Genomic_DNA"/>
</dbReference>
<evidence type="ECO:0000313" key="4">
    <source>
        <dbReference type="Proteomes" id="UP000516148"/>
    </source>
</evidence>
<name>A0A7H0LFS0_9SPHN</name>
<sequence length="236" mass="24239">MTATRQFQIVVIGGTSGIGLASAMLMAGRGAAVTIVGRDQGRLDAAVAQIGGGARGEAIDAADGDALRALFRRLGTVDHLVIAASGGAGAGPFASLDVAALRRGFEAKFWVHWTAAQAVLDHLPDTGSITFITAASSRLANPGTSGLAAINGALEHMVRTLARELAPRRINAVSPGVIDTPWWDDKPDELFQSASKQAPLGRPGEAAEVADAVAFLIGNRFVTGVILDVDGGLHLT</sequence>
<evidence type="ECO:0000256" key="1">
    <source>
        <dbReference type="ARBA" id="ARBA00006484"/>
    </source>
</evidence>
<gene>
    <name evidence="3" type="ORF">H3Z74_17480</name>
</gene>
<organism evidence="3 4">
    <name type="scientific">Sphingomonas alpina</name>
    <dbReference type="NCBI Taxonomy" id="653931"/>
    <lineage>
        <taxon>Bacteria</taxon>
        <taxon>Pseudomonadati</taxon>
        <taxon>Pseudomonadota</taxon>
        <taxon>Alphaproteobacteria</taxon>
        <taxon>Sphingomonadales</taxon>
        <taxon>Sphingomonadaceae</taxon>
        <taxon>Sphingomonas</taxon>
    </lineage>
</organism>
<dbReference type="SUPFAM" id="SSF51735">
    <property type="entry name" value="NAD(P)-binding Rossmann-fold domains"/>
    <property type="match status" value="1"/>
</dbReference>
<dbReference type="KEGG" id="spap:H3Z74_17480"/>
<dbReference type="AlphaFoldDB" id="A0A7H0LFS0"/>
<evidence type="ECO:0000313" key="3">
    <source>
        <dbReference type="EMBL" id="QNQ08523.1"/>
    </source>
</evidence>
<dbReference type="InterPro" id="IPR036291">
    <property type="entry name" value="NAD(P)-bd_dom_sf"/>
</dbReference>
<keyword evidence="2" id="KW-0560">Oxidoreductase</keyword>
<accession>A0A7H0LFS0</accession>
<dbReference type="Pfam" id="PF13561">
    <property type="entry name" value="adh_short_C2"/>
    <property type="match status" value="1"/>
</dbReference>
<protein>
    <submittedName>
        <fullName evidence="3">SDR family oxidoreductase</fullName>
    </submittedName>
</protein>
<dbReference type="InterPro" id="IPR002347">
    <property type="entry name" value="SDR_fam"/>
</dbReference>